<dbReference type="AlphaFoldDB" id="A0A6P0F4X5"/>
<name>A0A6P0F4X5_XANPE</name>
<organism evidence="1 2">
    <name type="scientific">Xanthomonas perforans</name>
    <dbReference type="NCBI Taxonomy" id="442694"/>
    <lineage>
        <taxon>Bacteria</taxon>
        <taxon>Pseudomonadati</taxon>
        <taxon>Pseudomonadota</taxon>
        <taxon>Gammaproteobacteria</taxon>
        <taxon>Lysobacterales</taxon>
        <taxon>Lysobacteraceae</taxon>
        <taxon>Xanthomonas</taxon>
    </lineage>
</organism>
<gene>
    <name evidence="1" type="ORF">G3W61_11900</name>
</gene>
<comment type="caution">
    <text evidence="1">The sequence shown here is derived from an EMBL/GenBank/DDBJ whole genome shotgun (WGS) entry which is preliminary data.</text>
</comment>
<accession>A0A6P0F4X5</accession>
<reference evidence="1 2" key="1">
    <citation type="submission" date="2019-11" db="EMBL/GenBank/DDBJ databases">
        <title>Genome-resolved metagenomics to study the prevalence of co-infection and intraspecific heterogeneity among plant pathogen metapopulations.</title>
        <authorList>
            <person name="Newberry E."/>
            <person name="Bhandari R."/>
            <person name="Kemble J."/>
            <person name="Sikora E."/>
            <person name="Potnis N."/>
        </authorList>
    </citation>
    <scope>NUCLEOTIDE SEQUENCE [LARGE SCALE GENOMIC DNA]</scope>
    <source>
        <strain evidence="1">Xp_Tom_Tuscaloosa_18b</strain>
    </source>
</reference>
<dbReference type="Proteomes" id="UP000471082">
    <property type="component" value="Unassembled WGS sequence"/>
</dbReference>
<dbReference type="RefSeq" id="WP_126952662.1">
    <property type="nucleotide sequence ID" value="NZ_CP018475.1"/>
</dbReference>
<sequence length="84" mass="9497">MNHPAYQIETYRQDYPDYPDAHIGRVIDSTRNAMATSPDYQHLPEYAKKAAACLIVRYTLAGRDIDAKLALRGSIDAIVWGFPK</sequence>
<dbReference type="EMBL" id="JAAGYU010000047">
    <property type="protein sequence ID" value="NEL76949.1"/>
    <property type="molecule type" value="Genomic_DNA"/>
</dbReference>
<proteinExistence type="predicted"/>
<protein>
    <submittedName>
        <fullName evidence="1">Uncharacterized protein</fullName>
    </submittedName>
</protein>
<evidence type="ECO:0000313" key="2">
    <source>
        <dbReference type="Proteomes" id="UP000471082"/>
    </source>
</evidence>
<evidence type="ECO:0000313" key="1">
    <source>
        <dbReference type="EMBL" id="NEL76949.1"/>
    </source>
</evidence>